<evidence type="ECO:0000256" key="1">
    <source>
        <dbReference type="ARBA" id="ARBA00008779"/>
    </source>
</evidence>
<dbReference type="Gene3D" id="3.40.720.10">
    <property type="entry name" value="Alkaline Phosphatase, subunit A"/>
    <property type="match status" value="1"/>
</dbReference>
<dbReference type="PANTHER" id="PTHR42693">
    <property type="entry name" value="ARYLSULFATASE FAMILY MEMBER"/>
    <property type="match status" value="1"/>
</dbReference>
<accession>A0A382YPT5</accession>
<feature type="non-terminal residue" evidence="6">
    <location>
        <position position="242"/>
    </location>
</feature>
<dbReference type="PANTHER" id="PTHR42693:SF11">
    <property type="entry name" value="ARYLSULFATASE A"/>
    <property type="match status" value="1"/>
</dbReference>
<proteinExistence type="inferred from homology"/>
<keyword evidence="2" id="KW-0479">Metal-binding</keyword>
<dbReference type="InterPro" id="IPR024607">
    <property type="entry name" value="Sulfatase_CS"/>
</dbReference>
<evidence type="ECO:0000256" key="3">
    <source>
        <dbReference type="ARBA" id="ARBA00022801"/>
    </source>
</evidence>
<dbReference type="SUPFAM" id="SSF53649">
    <property type="entry name" value="Alkaline phosphatase-like"/>
    <property type="match status" value="1"/>
</dbReference>
<dbReference type="Pfam" id="PF00884">
    <property type="entry name" value="Sulfatase"/>
    <property type="match status" value="1"/>
</dbReference>
<dbReference type="InterPro" id="IPR050738">
    <property type="entry name" value="Sulfatase"/>
</dbReference>
<dbReference type="InterPro" id="IPR017850">
    <property type="entry name" value="Alkaline_phosphatase_core_sf"/>
</dbReference>
<dbReference type="InterPro" id="IPR000917">
    <property type="entry name" value="Sulfatase_N"/>
</dbReference>
<reference evidence="6" key="1">
    <citation type="submission" date="2018-05" db="EMBL/GenBank/DDBJ databases">
        <authorList>
            <person name="Lanie J.A."/>
            <person name="Ng W.-L."/>
            <person name="Kazmierczak K.M."/>
            <person name="Andrzejewski T.M."/>
            <person name="Davidsen T.M."/>
            <person name="Wayne K.J."/>
            <person name="Tettelin H."/>
            <person name="Glass J.I."/>
            <person name="Rusch D."/>
            <person name="Podicherti R."/>
            <person name="Tsui H.-C.T."/>
            <person name="Winkler M.E."/>
        </authorList>
    </citation>
    <scope>NUCLEOTIDE SEQUENCE</scope>
</reference>
<organism evidence="6">
    <name type="scientific">marine metagenome</name>
    <dbReference type="NCBI Taxonomy" id="408172"/>
    <lineage>
        <taxon>unclassified sequences</taxon>
        <taxon>metagenomes</taxon>
        <taxon>ecological metagenomes</taxon>
    </lineage>
</organism>
<keyword evidence="3" id="KW-0378">Hydrolase</keyword>
<dbReference type="EMBL" id="UINC01177530">
    <property type="protein sequence ID" value="SVD85224.1"/>
    <property type="molecule type" value="Genomic_DNA"/>
</dbReference>
<dbReference type="GO" id="GO:0004065">
    <property type="term" value="F:arylsulfatase activity"/>
    <property type="evidence" value="ECO:0007669"/>
    <property type="project" value="TreeGrafter"/>
</dbReference>
<evidence type="ECO:0000313" key="6">
    <source>
        <dbReference type="EMBL" id="SVD85224.1"/>
    </source>
</evidence>
<dbReference type="PROSITE" id="PS00149">
    <property type="entry name" value="SULFATASE_2"/>
    <property type="match status" value="1"/>
</dbReference>
<evidence type="ECO:0000256" key="2">
    <source>
        <dbReference type="ARBA" id="ARBA00022723"/>
    </source>
</evidence>
<gene>
    <name evidence="6" type="ORF">METZ01_LOCUS438078</name>
</gene>
<name>A0A382YPT5_9ZZZZ</name>
<evidence type="ECO:0000256" key="4">
    <source>
        <dbReference type="ARBA" id="ARBA00022837"/>
    </source>
</evidence>
<comment type="similarity">
    <text evidence="1">Belongs to the sulfatase family.</text>
</comment>
<evidence type="ECO:0000259" key="5">
    <source>
        <dbReference type="Pfam" id="PF00884"/>
    </source>
</evidence>
<dbReference type="PROSITE" id="PS00523">
    <property type="entry name" value="SULFATASE_1"/>
    <property type="match status" value="1"/>
</dbReference>
<dbReference type="GO" id="GO:0046872">
    <property type="term" value="F:metal ion binding"/>
    <property type="evidence" value="ECO:0007669"/>
    <property type="project" value="UniProtKB-KW"/>
</dbReference>
<feature type="domain" description="Sulfatase N-terminal" evidence="5">
    <location>
        <begin position="26"/>
        <end position="237"/>
    </location>
</feature>
<protein>
    <recommendedName>
        <fullName evidence="5">Sulfatase N-terminal domain-containing protein</fullName>
    </recommendedName>
</protein>
<keyword evidence="4" id="KW-0106">Calcium</keyword>
<sequence length="242" mass="26901">MSPLHRLLLAVLAIAWLPFLQAAKSPNFVVIFCDDMGYGDLGCYGHPTIKTPNLDRMAAEGVKFTQFYSASSVCTPSRAGLLTGRLPVRSGMCSDKRRVLFPNSAGGLPQSEITLAEGLKTKGYATAAIGKWHLGHLPQYLPTNNGFDTYFGIPYSNDMDRLASAPKYRESLFKPKVEYFNVPLLRDTKIIERPAVQTTITRRYTEEAVKYIKVNKAKSFFVYLAHSLPHVPLFTSASFRGV</sequence>
<dbReference type="AlphaFoldDB" id="A0A382YPT5"/>